<dbReference type="InterPro" id="IPR038404">
    <property type="entry name" value="TRAP_DctP_sf"/>
</dbReference>
<keyword evidence="1" id="KW-0732">Signal</keyword>
<feature type="binding site" evidence="3">
    <location>
        <position position="213"/>
    </location>
    <ligand>
        <name>substrate</name>
    </ligand>
</feature>
<accession>A0A8H9IQ95</accession>
<evidence type="ECO:0000256" key="1">
    <source>
        <dbReference type="ARBA" id="ARBA00022729"/>
    </source>
</evidence>
<organism evidence="4 5">
    <name type="scientific">Alcaligenes pakistanensis</name>
    <dbReference type="NCBI Taxonomy" id="1482717"/>
    <lineage>
        <taxon>Bacteria</taxon>
        <taxon>Pseudomonadati</taxon>
        <taxon>Pseudomonadota</taxon>
        <taxon>Betaproteobacteria</taxon>
        <taxon>Burkholderiales</taxon>
        <taxon>Alcaligenaceae</taxon>
        <taxon>Alcaligenes</taxon>
    </lineage>
</organism>
<keyword evidence="3" id="KW-0479">Metal-binding</keyword>
<evidence type="ECO:0000313" key="4">
    <source>
        <dbReference type="EMBL" id="GHC56577.1"/>
    </source>
</evidence>
<dbReference type="NCBIfam" id="NF037995">
    <property type="entry name" value="TRAP_S1"/>
    <property type="match status" value="1"/>
</dbReference>
<reference evidence="5" key="1">
    <citation type="journal article" date="2019" name="Int. J. Syst. Evol. Microbiol.">
        <title>The Global Catalogue of Microorganisms (GCM) 10K type strain sequencing project: providing services to taxonomists for standard genome sequencing and annotation.</title>
        <authorList>
            <consortium name="The Broad Institute Genomics Platform"/>
            <consortium name="The Broad Institute Genome Sequencing Center for Infectious Disease"/>
            <person name="Wu L."/>
            <person name="Ma J."/>
        </authorList>
    </citation>
    <scope>NUCLEOTIDE SEQUENCE [LARGE SCALE GENOMIC DNA]</scope>
    <source>
        <strain evidence="5">KCTC 42083</strain>
    </source>
</reference>
<feature type="binding site" evidence="2">
    <location>
        <position position="176"/>
    </location>
    <ligand>
        <name>substrate</name>
    </ligand>
</feature>
<evidence type="ECO:0000313" key="5">
    <source>
        <dbReference type="Proteomes" id="UP000608923"/>
    </source>
</evidence>
<evidence type="ECO:0000256" key="2">
    <source>
        <dbReference type="PIRSR" id="PIRSR039026-1"/>
    </source>
</evidence>
<dbReference type="GO" id="GO:0046872">
    <property type="term" value="F:metal ion binding"/>
    <property type="evidence" value="ECO:0007669"/>
    <property type="project" value="UniProtKB-KW"/>
</dbReference>
<dbReference type="Gene3D" id="3.40.190.10">
    <property type="entry name" value="Periplasmic binding protein-like II"/>
    <property type="match status" value="1"/>
</dbReference>
<dbReference type="GO" id="GO:0031317">
    <property type="term" value="C:tripartite ATP-independent periplasmic transporter complex"/>
    <property type="evidence" value="ECO:0007669"/>
    <property type="project" value="InterPro"/>
</dbReference>
<dbReference type="InterPro" id="IPR026289">
    <property type="entry name" value="SBP_TakP-like"/>
</dbReference>
<dbReference type="GO" id="GO:0055085">
    <property type="term" value="P:transmembrane transport"/>
    <property type="evidence" value="ECO:0007669"/>
    <property type="project" value="InterPro"/>
</dbReference>
<dbReference type="Gene3D" id="3.40.190.170">
    <property type="entry name" value="Bacterial extracellular solute-binding protein, family 7"/>
    <property type="match status" value="1"/>
</dbReference>
<gene>
    <name evidence="4" type="ORF">GCM10010096_31890</name>
</gene>
<sequence>MERRALLKLTGLAGIVASGMAPAVVKAQENLRWRLASSFPKHLDTIYGGGEVFAQKVRELSDGKFNISVHAGGELMPAMGVVDALEQNSVEAAHTAPYYFFGKNEAFALSCAIPFGMNSRQLTAWMYHGNGLKLTRDFYANYNIVNFPCGNSGVQMGGWFRKQINTPEDVRGLKIRIGGLPGKVIEKLGGIPQNIAGGEVYQALEKGVIDAAEWVGPYDDLRLGFHKVAPYYYYPGWWEGSVGLDLLVNKKAYDGLSQHYKDIVAAASTYAHVDMQAKYDARNPGALKELVGQGAKVLPFSKEVLDASFKASQELYAELNESNPQWRTIYADYRAFQKDELLWFRFAEARFDQYMQTVSL</sequence>
<name>A0A8H9IQ95_9BURK</name>
<evidence type="ECO:0000256" key="3">
    <source>
        <dbReference type="PIRSR" id="PIRSR039026-2"/>
    </source>
</evidence>
<feature type="binding site" evidence="3">
    <location>
        <position position="214"/>
    </location>
    <ligand>
        <name>Na(+)</name>
        <dbReference type="ChEBI" id="CHEBI:29101"/>
    </ligand>
</feature>
<feature type="binding site" evidence="3">
    <location>
        <position position="239"/>
    </location>
    <ligand>
        <name>substrate</name>
    </ligand>
</feature>
<feature type="binding site" evidence="2">
    <location>
        <position position="155"/>
    </location>
    <ligand>
        <name>substrate</name>
    </ligand>
</feature>
<dbReference type="InterPro" id="IPR018389">
    <property type="entry name" value="DctP_fam"/>
</dbReference>
<keyword evidence="5" id="KW-1185">Reference proteome</keyword>
<comment type="caution">
    <text evidence="4">The sequence shown here is derived from an EMBL/GenBank/DDBJ whole genome shotgun (WGS) entry which is preliminary data.</text>
</comment>
<dbReference type="Proteomes" id="UP000608923">
    <property type="component" value="Unassembled WGS sequence"/>
</dbReference>
<proteinExistence type="predicted"/>
<protein>
    <submittedName>
        <fullName evidence="4">ABC transporter substrate-binding protein</fullName>
    </submittedName>
</protein>
<dbReference type="PANTHER" id="PTHR33376:SF5">
    <property type="entry name" value="EXTRACYTOPLASMIC SOLUTE RECEPTOR PROTEIN"/>
    <property type="match status" value="1"/>
</dbReference>
<dbReference type="PANTHER" id="PTHR33376">
    <property type="match status" value="1"/>
</dbReference>
<dbReference type="EMBL" id="BMZN01000005">
    <property type="protein sequence ID" value="GHC56577.1"/>
    <property type="molecule type" value="Genomic_DNA"/>
</dbReference>
<dbReference type="AlphaFoldDB" id="A0A8H9IQ95"/>
<dbReference type="PIRSF" id="PIRSF039026">
    <property type="entry name" value="SiaP"/>
    <property type="match status" value="1"/>
</dbReference>
<dbReference type="RefSeq" id="WP_189393654.1">
    <property type="nucleotide sequence ID" value="NZ_BMZN01000005.1"/>
</dbReference>
<dbReference type="Pfam" id="PF03480">
    <property type="entry name" value="DctP"/>
    <property type="match status" value="1"/>
</dbReference>